<dbReference type="EMBL" id="JADCTT010000012">
    <property type="protein sequence ID" value="KAF9746121.1"/>
    <property type="molecule type" value="Genomic_DNA"/>
</dbReference>
<evidence type="ECO:0000256" key="1">
    <source>
        <dbReference type="ARBA" id="ARBA00023242"/>
    </source>
</evidence>
<protein>
    <recommendedName>
        <fullName evidence="4">Transcription factor domain-containing protein</fullName>
    </recommendedName>
</protein>
<reference evidence="2" key="1">
    <citation type="submission" date="2020-10" db="EMBL/GenBank/DDBJ databases">
        <title>High-Quality Genome Resource of Clonostachys rosea strain S41 by Oxford Nanopore Long-Read Sequencing.</title>
        <authorList>
            <person name="Wang H."/>
        </authorList>
    </citation>
    <scope>NUCLEOTIDE SEQUENCE</scope>
    <source>
        <strain evidence="2">S41</strain>
    </source>
</reference>
<dbReference type="Pfam" id="PF11951">
    <property type="entry name" value="Fungal_trans_2"/>
    <property type="match status" value="1"/>
</dbReference>
<gene>
    <name evidence="2" type="ORF">IM811_004422</name>
</gene>
<dbReference type="Proteomes" id="UP000616885">
    <property type="component" value="Unassembled WGS sequence"/>
</dbReference>
<evidence type="ECO:0000313" key="2">
    <source>
        <dbReference type="EMBL" id="KAF9746121.1"/>
    </source>
</evidence>
<dbReference type="PANTHER" id="PTHR37540:SF5">
    <property type="entry name" value="TRANSCRIPTION FACTOR DOMAIN-CONTAINING PROTEIN"/>
    <property type="match status" value="1"/>
</dbReference>
<sequence length="368" mass="41047">MLHFLAAAPESPVCALMRELCFTLAFIDDGALHLVLARLEIDPERNGGQRSRENQYSLSHYNASIGVVKDRLESTGLAVHEAIIGVVVNLASYDLFTDNFTRWKMHMLGLQKMIQYRGGIHSLNSRYLRVTATWTNLVGSMAIDQDPYFALDQADLNKARHLQDSAPEEPLDVLQRDYPDSAGITVLLKLLLSLSNLVAGKSELGLSQDLALMETLHAIVYITLTLPRYNERAIDSDDPLSSIEATYEAFRLAMILYLSGPVMFVAGNKFSNPVASHLSWKLSKLLKAHIIDWTGLEQAELFVLAFGAVTEVGCGRHWMIVQLNHTIVERGLRWNVLMDNLRSMAWVDIVWSANLNKLGDDLTHASGS</sequence>
<evidence type="ECO:0008006" key="4">
    <source>
        <dbReference type="Google" id="ProtNLM"/>
    </source>
</evidence>
<comment type="caution">
    <text evidence="2">The sequence shown here is derived from an EMBL/GenBank/DDBJ whole genome shotgun (WGS) entry which is preliminary data.</text>
</comment>
<organism evidence="2 3">
    <name type="scientific">Bionectria ochroleuca</name>
    <name type="common">Gliocladium roseum</name>
    <dbReference type="NCBI Taxonomy" id="29856"/>
    <lineage>
        <taxon>Eukaryota</taxon>
        <taxon>Fungi</taxon>
        <taxon>Dikarya</taxon>
        <taxon>Ascomycota</taxon>
        <taxon>Pezizomycotina</taxon>
        <taxon>Sordariomycetes</taxon>
        <taxon>Hypocreomycetidae</taxon>
        <taxon>Hypocreales</taxon>
        <taxon>Bionectriaceae</taxon>
        <taxon>Clonostachys</taxon>
    </lineage>
</organism>
<keyword evidence="1" id="KW-0539">Nucleus</keyword>
<proteinExistence type="predicted"/>
<name>A0A8H7KBY9_BIOOC</name>
<accession>A0A8H7KBY9</accession>
<dbReference type="AlphaFoldDB" id="A0A8H7KBY9"/>
<dbReference type="PANTHER" id="PTHR37540">
    <property type="entry name" value="TRANSCRIPTION FACTOR (ACR-2), PUTATIVE-RELATED-RELATED"/>
    <property type="match status" value="1"/>
</dbReference>
<evidence type="ECO:0000313" key="3">
    <source>
        <dbReference type="Proteomes" id="UP000616885"/>
    </source>
</evidence>
<dbReference type="InterPro" id="IPR021858">
    <property type="entry name" value="Fun_TF"/>
</dbReference>